<dbReference type="Proteomes" id="UP000277582">
    <property type="component" value="Unassembled WGS sequence"/>
</dbReference>
<dbReference type="EMBL" id="RCOS01000157">
    <property type="protein sequence ID" value="RSN72359.1"/>
    <property type="molecule type" value="Genomic_DNA"/>
</dbReference>
<feature type="transmembrane region" description="Helical" evidence="1">
    <location>
        <begin position="54"/>
        <end position="82"/>
    </location>
</feature>
<evidence type="ECO:0000313" key="2">
    <source>
        <dbReference type="EMBL" id="RSN72359.1"/>
    </source>
</evidence>
<keyword evidence="1" id="KW-0812">Transmembrane</keyword>
<evidence type="ECO:0000313" key="3">
    <source>
        <dbReference type="Proteomes" id="UP000277582"/>
    </source>
</evidence>
<accession>A0A3R9X0L2</accession>
<keyword evidence="1" id="KW-0472">Membrane</keyword>
<dbReference type="RefSeq" id="WP_125672583.1">
    <property type="nucleotide sequence ID" value="NZ_RCOS01000157.1"/>
</dbReference>
<comment type="caution">
    <text evidence="2">The sequence shown here is derived from an EMBL/GenBank/DDBJ whole genome shotgun (WGS) entry which is preliminary data.</text>
</comment>
<feature type="transmembrane region" description="Helical" evidence="1">
    <location>
        <begin position="14"/>
        <end position="33"/>
    </location>
</feature>
<dbReference type="AlphaFoldDB" id="A0A3R9X0L2"/>
<evidence type="ECO:0000256" key="1">
    <source>
        <dbReference type="SAM" id="Phobius"/>
    </source>
</evidence>
<sequence>MYRFSSRSFGLNLFSPYTLILGVAGIFLVIEWLEKQNLLPEVKLPGFNLDPACTFMFLGFIAFSALISLRTAAYFLTIAWIAEFCKANQQYPLLKTIADTLYAPQAWVVSKFQNTFIPAEHLGIFLTFLIYLAIAYILAKEQQQKVKIVMEPPKMRG</sequence>
<keyword evidence="1" id="KW-1133">Transmembrane helix</keyword>
<reference evidence="2 3" key="1">
    <citation type="submission" date="2018-10" db="EMBL/GenBank/DDBJ databases">
        <title>Co-occurring genomic capacity for anaerobic methane metabolism and dissimilatory sulfite reduction discovered in the Korarchaeota.</title>
        <authorList>
            <person name="Mckay L.J."/>
            <person name="Dlakic M."/>
            <person name="Fields M.W."/>
            <person name="Delmont T.O."/>
            <person name="Eren A.M."/>
            <person name="Jay Z.J."/>
            <person name="Klingelsmith K.B."/>
            <person name="Rusch D.B."/>
            <person name="Inskeep W.P."/>
        </authorList>
    </citation>
    <scope>NUCLEOTIDE SEQUENCE [LARGE SCALE GENOMIC DNA]</scope>
    <source>
        <strain evidence="2 3">MDKW</strain>
    </source>
</reference>
<gene>
    <name evidence="2" type="ORF">D6D85_14080</name>
</gene>
<protein>
    <submittedName>
        <fullName evidence="2">Uncharacterized protein</fullName>
    </submittedName>
</protein>
<feature type="transmembrane region" description="Helical" evidence="1">
    <location>
        <begin position="121"/>
        <end position="139"/>
    </location>
</feature>
<keyword evidence="3" id="KW-1185">Reference proteome</keyword>
<name>A0A3R9X0L2_9CREN</name>
<proteinExistence type="predicted"/>
<organism evidence="2 3">
    <name type="scientific">Candidatus Methanodesulfokora washburnensis</name>
    <dbReference type="NCBI Taxonomy" id="2478471"/>
    <lineage>
        <taxon>Archaea</taxon>
        <taxon>Thermoproteota</taxon>
        <taxon>Candidatus Korarchaeia</taxon>
        <taxon>Candidatus Korarchaeia incertae sedis</taxon>
        <taxon>Candidatus Methanodesulfokora</taxon>
    </lineage>
</organism>